<dbReference type="Gene3D" id="3.90.1340.10">
    <property type="entry name" value="Phage tail collar domain"/>
    <property type="match status" value="1"/>
</dbReference>
<dbReference type="EMBL" id="PYLS01000008">
    <property type="protein sequence ID" value="PST81841.1"/>
    <property type="molecule type" value="Genomic_DNA"/>
</dbReference>
<organism evidence="2 3">
    <name type="scientific">Pedobacter yulinensis</name>
    <dbReference type="NCBI Taxonomy" id="2126353"/>
    <lineage>
        <taxon>Bacteria</taxon>
        <taxon>Pseudomonadati</taxon>
        <taxon>Bacteroidota</taxon>
        <taxon>Sphingobacteriia</taxon>
        <taxon>Sphingobacteriales</taxon>
        <taxon>Sphingobacteriaceae</taxon>
        <taxon>Pedobacter</taxon>
    </lineage>
</organism>
<comment type="caution">
    <text evidence="2">The sequence shown here is derived from an EMBL/GenBank/DDBJ whole genome shotgun (WGS) entry which is preliminary data.</text>
</comment>
<dbReference type="Proteomes" id="UP000240912">
    <property type="component" value="Unassembled WGS sequence"/>
</dbReference>
<evidence type="ECO:0000259" key="1">
    <source>
        <dbReference type="Pfam" id="PF07484"/>
    </source>
</evidence>
<dbReference type="SUPFAM" id="SSF88874">
    <property type="entry name" value="Receptor-binding domain of short tail fibre protein gp12"/>
    <property type="match status" value="1"/>
</dbReference>
<dbReference type="InterPro" id="IPR011083">
    <property type="entry name" value="Phage_tail_collar_dom"/>
</dbReference>
<dbReference type="AlphaFoldDB" id="A0A2T3HHI3"/>
<dbReference type="OrthoDB" id="9810174at2"/>
<name>A0A2T3HHI3_9SPHI</name>
<feature type="domain" description="Phage tail collar" evidence="1">
    <location>
        <begin position="7"/>
        <end position="63"/>
    </location>
</feature>
<dbReference type="RefSeq" id="WP_107217428.1">
    <property type="nucleotide sequence ID" value="NZ_KZ686272.1"/>
</dbReference>
<gene>
    <name evidence="2" type="ORF">C7T94_18415</name>
</gene>
<accession>A0A2T3HHI3</accession>
<evidence type="ECO:0000313" key="3">
    <source>
        <dbReference type="Proteomes" id="UP000240912"/>
    </source>
</evidence>
<evidence type="ECO:0000313" key="2">
    <source>
        <dbReference type="EMBL" id="PST81841.1"/>
    </source>
</evidence>
<proteinExistence type="predicted"/>
<dbReference type="InterPro" id="IPR037053">
    <property type="entry name" value="Phage_tail_collar_dom_sf"/>
</dbReference>
<sequence>MTEPYLGSIVLWAPNFAPRGWAYCLGQTLAISSNTALFSLLGTTYGGNGQTTFMLPNFGGRVPVGAGQSPGTSNYTLGQVSGTENVTITLAQMPMHTHVASGTLNGNVSLAASAAQAQSHTPSTANNVLASPYDPNAASDVNGYISQAAGGTLVPLAGGSLSGNVAITVGVAGGSMPLPIMQPYLAINYIIALEGVFPSRN</sequence>
<dbReference type="Pfam" id="PF07484">
    <property type="entry name" value="Collar"/>
    <property type="match status" value="1"/>
</dbReference>
<protein>
    <submittedName>
        <fullName evidence="2">Phage tail protein</fullName>
    </submittedName>
</protein>
<reference evidence="2 3" key="1">
    <citation type="submission" date="2018-03" db="EMBL/GenBank/DDBJ databases">
        <authorList>
            <person name="Keele B.F."/>
        </authorList>
    </citation>
    <scope>NUCLEOTIDE SEQUENCE [LARGE SCALE GENOMIC DNA]</scope>
    <source>
        <strain evidence="2 3">YL28-9</strain>
    </source>
</reference>
<keyword evidence="3" id="KW-1185">Reference proteome</keyword>